<feature type="chain" id="PRO_5044819127" evidence="6">
    <location>
        <begin position="32"/>
        <end position="648"/>
    </location>
</feature>
<evidence type="ECO:0000256" key="5">
    <source>
        <dbReference type="ARBA" id="ARBA00023157"/>
    </source>
</evidence>
<dbReference type="EMBL" id="CP020563">
    <property type="protein sequence ID" value="ARF74320.1"/>
    <property type="molecule type" value="Genomic_DNA"/>
</dbReference>
<dbReference type="Pfam" id="PF04213">
    <property type="entry name" value="HtaA"/>
    <property type="match status" value="1"/>
</dbReference>
<dbReference type="Gene3D" id="2.60.40.10">
    <property type="entry name" value="Immunoglobulins"/>
    <property type="match status" value="1"/>
</dbReference>
<dbReference type="RefSeq" id="WP_084748242.1">
    <property type="nucleotide sequence ID" value="NZ_CP020563.1"/>
</dbReference>
<dbReference type="Proteomes" id="UP000192251">
    <property type="component" value="Chromosome"/>
</dbReference>
<evidence type="ECO:0000256" key="4">
    <source>
        <dbReference type="ARBA" id="ARBA00023125"/>
    </source>
</evidence>
<dbReference type="GO" id="GO:0005975">
    <property type="term" value="P:carbohydrate metabolic process"/>
    <property type="evidence" value="ECO:0007669"/>
    <property type="project" value="UniProtKB-ARBA"/>
</dbReference>
<dbReference type="InterPro" id="IPR013783">
    <property type="entry name" value="Ig-like_fold"/>
</dbReference>
<feature type="domain" description="Htaa" evidence="7">
    <location>
        <begin position="61"/>
        <end position="221"/>
    </location>
</feature>
<accession>A0ABC8BVU1</accession>
<keyword evidence="6" id="KW-0732">Signal</keyword>
<dbReference type="InterPro" id="IPR002186">
    <property type="entry name" value="Neocarzinostatin_fam"/>
</dbReference>
<dbReference type="InterPro" id="IPR027273">
    <property type="entry name" value="Neocarzinostatin-like"/>
</dbReference>
<dbReference type="GO" id="GO:0003677">
    <property type="term" value="F:DNA binding"/>
    <property type="evidence" value="ECO:0007669"/>
    <property type="project" value="UniProtKB-KW"/>
</dbReference>
<name>A0ABC8BVU1_9ACTN</name>
<reference evidence="8 9" key="1">
    <citation type="submission" date="2017-04" db="EMBL/GenBank/DDBJ databases">
        <title>The complete genome sequence of Streptomyces albolongus YIM 101047, the producer of novel bafilomycins and novel odoriferous sesquiterpenoids.</title>
        <authorList>
            <person name="Yin M."/>
            <person name="Jiang Y."/>
        </authorList>
    </citation>
    <scope>NUCLEOTIDE SEQUENCE [LARGE SCALE GENOMIC DNA]</scope>
    <source>
        <strain evidence="8 9">YIM 101047</strain>
    </source>
</reference>
<comment type="similarity">
    <text evidence="1">Belongs to the neocarzinostatin family.</text>
</comment>
<proteinExistence type="inferred from homology"/>
<keyword evidence="5" id="KW-1015">Disulfide bond</keyword>
<dbReference type="AlphaFoldDB" id="A0ABC8BVU1"/>
<keyword evidence="4" id="KW-0238">DNA-binding</keyword>
<evidence type="ECO:0000313" key="8">
    <source>
        <dbReference type="EMBL" id="ARF74320.1"/>
    </source>
</evidence>
<evidence type="ECO:0000256" key="2">
    <source>
        <dbReference type="ARBA" id="ARBA00022529"/>
    </source>
</evidence>
<feature type="signal peptide" evidence="6">
    <location>
        <begin position="1"/>
        <end position="31"/>
    </location>
</feature>
<dbReference type="SUPFAM" id="SSF49319">
    <property type="entry name" value="Actinoxanthin-like"/>
    <property type="match status" value="1"/>
</dbReference>
<gene>
    <name evidence="8" type="ORF">B7C62_20330</name>
</gene>
<evidence type="ECO:0000313" key="9">
    <source>
        <dbReference type="Proteomes" id="UP000192251"/>
    </source>
</evidence>
<dbReference type="GO" id="GO:0042742">
    <property type="term" value="P:defense response to bacterium"/>
    <property type="evidence" value="ECO:0007669"/>
    <property type="project" value="UniProtKB-KW"/>
</dbReference>
<dbReference type="InterPro" id="IPR006311">
    <property type="entry name" value="TAT_signal"/>
</dbReference>
<dbReference type="Gene3D" id="2.60.40.230">
    <property type="entry name" value="Neocarzinostatin-like"/>
    <property type="match status" value="1"/>
</dbReference>
<evidence type="ECO:0000259" key="7">
    <source>
        <dbReference type="Pfam" id="PF04213"/>
    </source>
</evidence>
<dbReference type="KEGG" id="kab:B7C62_20330"/>
<dbReference type="Pfam" id="PF00960">
    <property type="entry name" value="Neocarzinostat"/>
    <property type="match status" value="1"/>
</dbReference>
<keyword evidence="2" id="KW-0929">Antimicrobial</keyword>
<dbReference type="InterPro" id="IPR007331">
    <property type="entry name" value="Htaa"/>
</dbReference>
<dbReference type="SUPFAM" id="SSF48726">
    <property type="entry name" value="Immunoglobulin"/>
    <property type="match status" value="1"/>
</dbReference>
<keyword evidence="3" id="KW-0044">Antibiotic</keyword>
<sequence>MSIPRRSHLAALAALTVVSVGAGVLAVPASAAPVSAAAAAAAQAEGVPGTASAASPILVSGTTSWNFKASWVGYVTGMGGSVTVAGGATKSGAGLIGYPVKHGAVDPAKRNADVRFGGSVTYAVPSHGITAITLANPRVVLKNGVGSLFVDLTTDLEEGKAPVTTAGVELATLQASAGALTGGAVNWTGITSKLTAKGAEVFAYQGRPMYEPGTALDPVAIAGTTSVPTLTVSQVTKLGEETQVTVEGKGYQPDRGVYLAQSVALNGTTYPSVYGNAAWVRKVGADGTFTVTAKITETFTSGATTVDCRTTACFVTTFNSHDGTDPTWMPSRAQDVAQQLYFGDAEPPAPPATVTQQPTSRTARSGANAVFTAAATGYDTVRWERSTNGGTNWTTVDGATSTTLTVKASAALNSNRYRAVFVNASAETATSAATLSVTAVPARIISFNASPEPVAKGGKLKTAGTLQTAGATNNTWSPLAKAPVVIEFQAKGSKKWSKAGTATTNSKGAFSPKITAKKDGTWRARYAGTADRAAATSSTDYVDVKLKTSITGFNASPEPVRKGRTITVKGTLNSLDGKWKKTSGQSVNILFQAKGSKKWTKLATVRTNSKGVFTKGFTAKKDGTWKAQFKATSARLASTSGGDYVDVR</sequence>
<evidence type="ECO:0000256" key="3">
    <source>
        <dbReference type="ARBA" id="ARBA00023022"/>
    </source>
</evidence>
<protein>
    <submittedName>
        <fullName evidence="8">Htaa domain protein</fullName>
    </submittedName>
</protein>
<evidence type="ECO:0000256" key="6">
    <source>
        <dbReference type="SAM" id="SignalP"/>
    </source>
</evidence>
<dbReference type="PROSITE" id="PS51318">
    <property type="entry name" value="TAT"/>
    <property type="match status" value="1"/>
</dbReference>
<organism evidence="8 9">
    <name type="scientific">Kitasatospora albolonga</name>
    <dbReference type="NCBI Taxonomy" id="68173"/>
    <lineage>
        <taxon>Bacteria</taxon>
        <taxon>Bacillati</taxon>
        <taxon>Actinomycetota</taxon>
        <taxon>Actinomycetes</taxon>
        <taxon>Kitasatosporales</taxon>
        <taxon>Streptomycetaceae</taxon>
        <taxon>Kitasatospora</taxon>
    </lineage>
</organism>
<keyword evidence="9" id="KW-1185">Reference proteome</keyword>
<dbReference type="InterPro" id="IPR036179">
    <property type="entry name" value="Ig-like_dom_sf"/>
</dbReference>
<evidence type="ECO:0000256" key="1">
    <source>
        <dbReference type="ARBA" id="ARBA00010648"/>
    </source>
</evidence>